<proteinExistence type="predicted"/>
<feature type="domain" description="Bifunctional inhibitor/plant lipid transfer protein/seed storage helical" evidence="1">
    <location>
        <begin position="43"/>
        <end position="113"/>
    </location>
</feature>
<dbReference type="AlphaFoldDB" id="A0A8T0W5D7"/>
<gene>
    <name evidence="2" type="ORF">PVAP13_2KG221400</name>
</gene>
<organism evidence="2 3">
    <name type="scientific">Panicum virgatum</name>
    <name type="common">Blackwell switchgrass</name>
    <dbReference type="NCBI Taxonomy" id="38727"/>
    <lineage>
        <taxon>Eukaryota</taxon>
        <taxon>Viridiplantae</taxon>
        <taxon>Streptophyta</taxon>
        <taxon>Embryophyta</taxon>
        <taxon>Tracheophyta</taxon>
        <taxon>Spermatophyta</taxon>
        <taxon>Magnoliopsida</taxon>
        <taxon>Liliopsida</taxon>
        <taxon>Poales</taxon>
        <taxon>Poaceae</taxon>
        <taxon>PACMAD clade</taxon>
        <taxon>Panicoideae</taxon>
        <taxon>Panicodae</taxon>
        <taxon>Paniceae</taxon>
        <taxon>Panicinae</taxon>
        <taxon>Panicum</taxon>
        <taxon>Panicum sect. Hiantes</taxon>
    </lineage>
</organism>
<accession>A0A8T0W5D7</accession>
<evidence type="ECO:0000313" key="3">
    <source>
        <dbReference type="Proteomes" id="UP000823388"/>
    </source>
</evidence>
<dbReference type="Pfam" id="PF14368">
    <property type="entry name" value="LTP_2"/>
    <property type="match status" value="1"/>
</dbReference>
<evidence type="ECO:0000259" key="1">
    <source>
        <dbReference type="Pfam" id="PF14368"/>
    </source>
</evidence>
<name>A0A8T0W5D7_PANVG</name>
<dbReference type="CDD" id="cd00010">
    <property type="entry name" value="AAI_LTSS"/>
    <property type="match status" value="1"/>
</dbReference>
<keyword evidence="3" id="KW-1185">Reference proteome</keyword>
<dbReference type="EMBL" id="CM029039">
    <property type="protein sequence ID" value="KAG2641847.1"/>
    <property type="molecule type" value="Genomic_DNA"/>
</dbReference>
<evidence type="ECO:0000313" key="2">
    <source>
        <dbReference type="EMBL" id="KAG2641847.1"/>
    </source>
</evidence>
<comment type="caution">
    <text evidence="2">The sequence shown here is derived from an EMBL/GenBank/DDBJ whole genome shotgun (WGS) entry which is preliminary data.</text>
</comment>
<reference evidence="2" key="1">
    <citation type="submission" date="2020-05" db="EMBL/GenBank/DDBJ databases">
        <title>WGS assembly of Panicum virgatum.</title>
        <authorList>
            <person name="Lovell J.T."/>
            <person name="Jenkins J."/>
            <person name="Shu S."/>
            <person name="Juenger T.E."/>
            <person name="Schmutz J."/>
        </authorList>
    </citation>
    <scope>NUCLEOTIDE SEQUENCE</scope>
    <source>
        <strain evidence="2">AP13</strain>
    </source>
</reference>
<sequence length="183" mass="19826">MGLIDDIIGFRIPDLPLPRILPCPPAFPIKIPFLPCRNVTPSPPVTSCRPGLAKYMPPCAGFLTSDDSGVPSPPRKCCDAIEPLFESASPLCLSHVVNGDSGELLPALVNHTRARPPCCTSVASDSHRTMLPTSAQIVTTRSRRWMPIRVHLYQICSQKKKKQSTSTTASPLNKGWIAIISSS</sequence>
<dbReference type="Proteomes" id="UP000823388">
    <property type="component" value="Chromosome 2K"/>
</dbReference>
<dbReference type="InterPro" id="IPR016140">
    <property type="entry name" value="Bifunc_inhib/LTP/seed_store"/>
</dbReference>
<protein>
    <recommendedName>
        <fullName evidence="1">Bifunctional inhibitor/plant lipid transfer protein/seed storage helical domain-containing protein</fullName>
    </recommendedName>
</protein>